<reference evidence="1 2" key="1">
    <citation type="submission" date="2015-01" db="EMBL/GenBank/DDBJ databases">
        <title>Evolution of Trichinella species and genotypes.</title>
        <authorList>
            <person name="Korhonen P.K."/>
            <person name="Edoardo P."/>
            <person name="Giuseppe L.R."/>
            <person name="Gasser R.B."/>
        </authorList>
    </citation>
    <scope>NUCLEOTIDE SEQUENCE [LARGE SCALE GENOMIC DNA]</scope>
    <source>
        <strain evidence="1">ISS1980</strain>
    </source>
</reference>
<comment type="caution">
    <text evidence="1">The sequence shown here is derived from an EMBL/GenBank/DDBJ whole genome shotgun (WGS) entry which is preliminary data.</text>
</comment>
<keyword evidence="2" id="KW-1185">Reference proteome</keyword>
<dbReference type="EMBL" id="JYDO01000023">
    <property type="protein sequence ID" value="KRZ76955.1"/>
    <property type="molecule type" value="Genomic_DNA"/>
</dbReference>
<gene>
    <name evidence="1" type="ORF">T10_1658</name>
</gene>
<dbReference type="Proteomes" id="UP000054843">
    <property type="component" value="Unassembled WGS sequence"/>
</dbReference>
<evidence type="ECO:0000313" key="1">
    <source>
        <dbReference type="EMBL" id="KRZ76955.1"/>
    </source>
</evidence>
<name>A0A0V1MYU7_9BILA</name>
<accession>A0A0V1MYU7</accession>
<protein>
    <submittedName>
        <fullName evidence="1">Uncharacterized protein</fullName>
    </submittedName>
</protein>
<organism evidence="1 2">
    <name type="scientific">Trichinella papuae</name>
    <dbReference type="NCBI Taxonomy" id="268474"/>
    <lineage>
        <taxon>Eukaryota</taxon>
        <taxon>Metazoa</taxon>
        <taxon>Ecdysozoa</taxon>
        <taxon>Nematoda</taxon>
        <taxon>Enoplea</taxon>
        <taxon>Dorylaimia</taxon>
        <taxon>Trichinellida</taxon>
        <taxon>Trichinellidae</taxon>
        <taxon>Trichinella</taxon>
    </lineage>
</organism>
<evidence type="ECO:0000313" key="2">
    <source>
        <dbReference type="Proteomes" id="UP000054843"/>
    </source>
</evidence>
<sequence length="59" mass="6632">MKDENWDHHCSLNFSGLSSGVTHYEANYFIVQLRDATLSLEKSVHKAIYNATGANNDDC</sequence>
<dbReference type="AlphaFoldDB" id="A0A0V1MYU7"/>
<proteinExistence type="predicted"/>